<comment type="pathway">
    <text evidence="2">Cell wall biogenesis; peptidoglycan recycling.</text>
</comment>
<comment type="similarity">
    <text evidence="2">Belongs to the anhydro-N-acetylmuramic acid kinase family.</text>
</comment>
<dbReference type="Proteomes" id="UP001597327">
    <property type="component" value="Unassembled WGS sequence"/>
</dbReference>
<dbReference type="PANTHER" id="PTHR30605:SF0">
    <property type="entry name" value="ANHYDRO-N-ACETYLMURAMIC ACID KINASE"/>
    <property type="match status" value="1"/>
</dbReference>
<keyword evidence="4" id="KW-1185">Reference proteome</keyword>
<keyword evidence="2" id="KW-0067">ATP-binding</keyword>
<comment type="caution">
    <text evidence="3">The sequence shown here is derived from an EMBL/GenBank/DDBJ whole genome shotgun (WGS) entry which is preliminary data.</text>
</comment>
<keyword evidence="2 3" id="KW-0418">Kinase</keyword>
<dbReference type="EC" id="2.7.1.170" evidence="2"/>
<dbReference type="RefSeq" id="WP_149890828.1">
    <property type="nucleotide sequence ID" value="NZ_JBHUFA010000001.1"/>
</dbReference>
<dbReference type="EMBL" id="JBHUFA010000001">
    <property type="protein sequence ID" value="MFD1695436.1"/>
    <property type="molecule type" value="Genomic_DNA"/>
</dbReference>
<accession>A0ABW4JXG5</accession>
<comment type="catalytic activity">
    <reaction evidence="2">
        <text>1,6-anhydro-N-acetyl-beta-muramate + ATP + H2O = N-acetyl-D-muramate 6-phosphate + ADP + H(+)</text>
        <dbReference type="Rhea" id="RHEA:24952"/>
        <dbReference type="ChEBI" id="CHEBI:15377"/>
        <dbReference type="ChEBI" id="CHEBI:15378"/>
        <dbReference type="ChEBI" id="CHEBI:30616"/>
        <dbReference type="ChEBI" id="CHEBI:58690"/>
        <dbReference type="ChEBI" id="CHEBI:58722"/>
        <dbReference type="ChEBI" id="CHEBI:456216"/>
        <dbReference type="EC" id="2.7.1.170"/>
    </reaction>
</comment>
<keyword evidence="2 3" id="KW-0808">Transferase</keyword>
<comment type="function">
    <text evidence="2">Catalyzes the specific phosphorylation of 1,6-anhydro-N-acetylmuramic acid (anhMurNAc) with the simultaneous cleavage of the 1,6-anhydro ring, generating MurNAc-6-P. Is required for the utilization of anhMurNAc either imported from the medium or derived from its own cell wall murein, and thus plays a role in cell wall recycling.</text>
</comment>
<name>A0ABW4JXG5_9HYPH</name>
<proteinExistence type="inferred from homology"/>
<evidence type="ECO:0000313" key="3">
    <source>
        <dbReference type="EMBL" id="MFD1695436.1"/>
    </source>
</evidence>
<dbReference type="Pfam" id="PF03702">
    <property type="entry name" value="AnmK"/>
    <property type="match status" value="1"/>
</dbReference>
<feature type="binding site" evidence="2">
    <location>
        <begin position="10"/>
        <end position="17"/>
    </location>
    <ligand>
        <name>ATP</name>
        <dbReference type="ChEBI" id="CHEBI:30616"/>
    </ligand>
</feature>
<dbReference type="GO" id="GO:0016301">
    <property type="term" value="F:kinase activity"/>
    <property type="evidence" value="ECO:0007669"/>
    <property type="project" value="UniProtKB-KW"/>
</dbReference>
<dbReference type="InterPro" id="IPR005338">
    <property type="entry name" value="Anhydro_N_Ac-Mur_kinase"/>
</dbReference>
<keyword evidence="1 2" id="KW-0119">Carbohydrate metabolism</keyword>
<evidence type="ECO:0000313" key="4">
    <source>
        <dbReference type="Proteomes" id="UP001597327"/>
    </source>
</evidence>
<gene>
    <name evidence="2" type="primary">anmK</name>
    <name evidence="3" type="ORF">ACFSC7_07895</name>
</gene>
<comment type="pathway">
    <text evidence="2">Amino-sugar metabolism; 1,6-anhydro-N-acetylmuramate degradation.</text>
</comment>
<dbReference type="PANTHER" id="PTHR30605">
    <property type="entry name" value="ANHYDRO-N-ACETYLMURAMIC ACID KINASE"/>
    <property type="match status" value="1"/>
</dbReference>
<protein>
    <recommendedName>
        <fullName evidence="2">Anhydro-N-acetylmuramic acid kinase</fullName>
        <ecNumber evidence="2">2.7.1.170</ecNumber>
    </recommendedName>
    <alternativeName>
        <fullName evidence="2">AnhMurNAc kinase</fullName>
    </alternativeName>
</protein>
<dbReference type="Gene3D" id="3.30.420.40">
    <property type="match status" value="2"/>
</dbReference>
<evidence type="ECO:0000256" key="2">
    <source>
        <dbReference type="HAMAP-Rule" id="MF_01270"/>
    </source>
</evidence>
<dbReference type="InterPro" id="IPR043129">
    <property type="entry name" value="ATPase_NBD"/>
</dbReference>
<sequence length="364" mass="38005">MVTVIGTMSGTSADGIDLAEIETDGRTVARFGAAAMFPYQQETRTAVLDAVARGAGDRTGWPQIAQLVTRDHAEALERYMAEQGLAPDLVVFHGQTVWHDPGRGETVQLGDPQGLADRLGVPVVGDVRLADMAAGGQGAPLVPVYHQALAWNLPQPLCFLNIGGVSNLTYVDGDTLLAFDIGPGNALIDDWVRAYGAGDFDADGAIAARGKADEEVLEKALTHPFFAAPGPKSLDRNAFASVKLREGTSLEDGAATLLAFTVGAIARAEALCPKPPVVWLVCGGGRRNGALMTALDEALSGRVEPVDLHGLDGDGLEAQAMAFLGARLLEGLPTSFPATTGATHPVVGGRLYRPAKPAEQGRLV</sequence>
<dbReference type="SUPFAM" id="SSF53067">
    <property type="entry name" value="Actin-like ATPase domain"/>
    <property type="match status" value="1"/>
</dbReference>
<dbReference type="NCBIfam" id="NF007141">
    <property type="entry name" value="PRK09585.1-5"/>
    <property type="match status" value="1"/>
</dbReference>
<organism evidence="3 4">
    <name type="scientific">Roseibium aestuarii</name>
    <dbReference type="NCBI Taxonomy" id="2600299"/>
    <lineage>
        <taxon>Bacteria</taxon>
        <taxon>Pseudomonadati</taxon>
        <taxon>Pseudomonadota</taxon>
        <taxon>Alphaproteobacteria</taxon>
        <taxon>Hyphomicrobiales</taxon>
        <taxon>Stappiaceae</taxon>
        <taxon>Roseibium</taxon>
    </lineage>
</organism>
<dbReference type="HAMAP" id="MF_01270">
    <property type="entry name" value="AnhMurNAc_kinase"/>
    <property type="match status" value="1"/>
</dbReference>
<keyword evidence="2" id="KW-0547">Nucleotide-binding</keyword>
<evidence type="ECO:0000256" key="1">
    <source>
        <dbReference type="ARBA" id="ARBA00023277"/>
    </source>
</evidence>
<reference evidence="4" key="1">
    <citation type="journal article" date="2019" name="Int. J. Syst. Evol. Microbiol.">
        <title>The Global Catalogue of Microorganisms (GCM) 10K type strain sequencing project: providing services to taxonomists for standard genome sequencing and annotation.</title>
        <authorList>
            <consortium name="The Broad Institute Genomics Platform"/>
            <consortium name="The Broad Institute Genome Sequencing Center for Infectious Disease"/>
            <person name="Wu L."/>
            <person name="Ma J."/>
        </authorList>
    </citation>
    <scope>NUCLEOTIDE SEQUENCE [LARGE SCALE GENOMIC DNA]</scope>
    <source>
        <strain evidence="4">JCM 3369</strain>
    </source>
</reference>